<evidence type="ECO:0000313" key="2">
    <source>
        <dbReference type="Proteomes" id="UP000683000"/>
    </source>
</evidence>
<dbReference type="AlphaFoldDB" id="A0A8I2YR76"/>
<name>A0A8I2YR76_9AGAM</name>
<accession>A0A8I2YR76</accession>
<organism evidence="1 2">
    <name type="scientific">Boletus reticuloceps</name>
    <dbReference type="NCBI Taxonomy" id="495285"/>
    <lineage>
        <taxon>Eukaryota</taxon>
        <taxon>Fungi</taxon>
        <taxon>Dikarya</taxon>
        <taxon>Basidiomycota</taxon>
        <taxon>Agaricomycotina</taxon>
        <taxon>Agaricomycetes</taxon>
        <taxon>Agaricomycetidae</taxon>
        <taxon>Boletales</taxon>
        <taxon>Boletineae</taxon>
        <taxon>Boletaceae</taxon>
        <taxon>Boletoideae</taxon>
        <taxon>Boletus</taxon>
    </lineage>
</organism>
<dbReference type="Proteomes" id="UP000683000">
    <property type="component" value="Unassembled WGS sequence"/>
</dbReference>
<keyword evidence="2" id="KW-1185">Reference proteome</keyword>
<dbReference type="EMBL" id="JAGFBS010000011">
    <property type="protein sequence ID" value="KAG6376676.1"/>
    <property type="molecule type" value="Genomic_DNA"/>
</dbReference>
<comment type="caution">
    <text evidence="1">The sequence shown here is derived from an EMBL/GenBank/DDBJ whole genome shotgun (WGS) entry which is preliminary data.</text>
</comment>
<proteinExistence type="predicted"/>
<sequence>MSVGPRSRVVRDYPELSGVGLGKIWVVTQSFNWDRCKQSQSQKSVRQLLLSVQQSPSAHVPASLGFYRKTALPFFSQNGAYDLTQSLDLDEITQLIQLSCKDEHGFWDLKLAMVKRFQSLCDGISSASDQLYRLLVAPKFGEQLMVERFNCPMQLSTIKSYALEEVRLLCFVLHCIQYKKIAVGASEAPIPSAGGLQISLTSQQFGHFKQFYRFFHPVLRPTP</sequence>
<gene>
    <name evidence="1" type="ORF">JVT61DRAFT_1681</name>
</gene>
<dbReference type="OrthoDB" id="10522743at2759"/>
<protein>
    <submittedName>
        <fullName evidence="1">Uncharacterized protein</fullName>
    </submittedName>
</protein>
<reference evidence="1" key="1">
    <citation type="submission" date="2021-03" db="EMBL/GenBank/DDBJ databases">
        <title>Evolutionary innovations through gain and loss of genes in the ectomycorrhizal Boletales.</title>
        <authorList>
            <person name="Wu G."/>
            <person name="Miyauchi S."/>
            <person name="Morin E."/>
            <person name="Yang Z.-L."/>
            <person name="Xu J."/>
            <person name="Martin F.M."/>
        </authorList>
    </citation>
    <scope>NUCLEOTIDE SEQUENCE</scope>
    <source>
        <strain evidence="1">BR01</strain>
    </source>
</reference>
<evidence type="ECO:0000313" key="1">
    <source>
        <dbReference type="EMBL" id="KAG6376676.1"/>
    </source>
</evidence>